<dbReference type="PANTHER" id="PTHR45988">
    <property type="entry name" value="C2H2 TYPE ZINC FINGER TRANSCRIPTION FACTOR FAMILY-RELATED"/>
    <property type="match status" value="1"/>
</dbReference>
<dbReference type="OrthoDB" id="40579at2759"/>
<keyword evidence="11" id="KW-1185">Reference proteome</keyword>
<evidence type="ECO:0000256" key="7">
    <source>
        <dbReference type="PROSITE-ProRule" id="PRU00042"/>
    </source>
</evidence>
<dbReference type="GO" id="GO:0008270">
    <property type="term" value="F:zinc ion binding"/>
    <property type="evidence" value="ECO:0007669"/>
    <property type="project" value="UniProtKB-KW"/>
</dbReference>
<evidence type="ECO:0000256" key="5">
    <source>
        <dbReference type="ARBA" id="ARBA00023015"/>
    </source>
</evidence>
<dbReference type="PANTHER" id="PTHR45988:SF22">
    <property type="entry name" value="OS07G0590100 PROTEIN"/>
    <property type="match status" value="1"/>
</dbReference>
<dbReference type="PROSITE" id="PS00028">
    <property type="entry name" value="ZINC_FINGER_C2H2_1"/>
    <property type="match status" value="2"/>
</dbReference>
<evidence type="ECO:0000313" key="10">
    <source>
        <dbReference type="EMBL" id="OEL18371.1"/>
    </source>
</evidence>
<evidence type="ECO:0000256" key="3">
    <source>
        <dbReference type="ARBA" id="ARBA00022771"/>
    </source>
</evidence>
<dbReference type="EMBL" id="LWDX02056779">
    <property type="protein sequence ID" value="OEL18371.1"/>
    <property type="molecule type" value="Genomic_DNA"/>
</dbReference>
<dbReference type="STRING" id="888268.A0A1E5UZS1"/>
<comment type="caution">
    <text evidence="10">The sequence shown here is derived from an EMBL/GenBank/DDBJ whole genome shotgun (WGS) entry which is preliminary data.</text>
</comment>
<keyword evidence="4" id="KW-0862">Zinc</keyword>
<dbReference type="SMART" id="SM00355">
    <property type="entry name" value="ZnF_C2H2"/>
    <property type="match status" value="2"/>
</dbReference>
<feature type="region of interest" description="Disordered" evidence="8">
    <location>
        <begin position="173"/>
        <end position="199"/>
    </location>
</feature>
<feature type="domain" description="C2H2-type" evidence="9">
    <location>
        <begin position="51"/>
        <end position="78"/>
    </location>
</feature>
<keyword evidence="5" id="KW-0805">Transcription regulation</keyword>
<dbReference type="AlphaFoldDB" id="A0A1E5UZS1"/>
<evidence type="ECO:0000256" key="2">
    <source>
        <dbReference type="ARBA" id="ARBA00022737"/>
    </source>
</evidence>
<dbReference type="GO" id="GO:0003700">
    <property type="term" value="F:DNA-binding transcription factor activity"/>
    <property type="evidence" value="ECO:0007669"/>
    <property type="project" value="InterPro"/>
</dbReference>
<dbReference type="GO" id="GO:0005634">
    <property type="term" value="C:nucleus"/>
    <property type="evidence" value="ECO:0007669"/>
    <property type="project" value="TreeGrafter"/>
</dbReference>
<evidence type="ECO:0000256" key="8">
    <source>
        <dbReference type="SAM" id="MobiDB-lite"/>
    </source>
</evidence>
<feature type="domain" description="C2H2-type" evidence="9">
    <location>
        <begin position="108"/>
        <end position="135"/>
    </location>
</feature>
<sequence length="199" mass="20501">MDQDEYLSLCLMALAAACQQQAGGATAAHQPHDVAATSSATASTTELPLHFRCPLCGKAFASYQALGGHKASHRKAPAAYGGTVPLFHQKEAAEASASGRSGGGTGRHVCTVCRRGFDTGQALGGHKRFHYLHGPSVSASLPSAAGPSAGVGGFDLNLAPVVALEIGFPGVRRRGEDEEEVLSPLPFTAKKPRRPSNSA</sequence>
<dbReference type="GO" id="GO:0000976">
    <property type="term" value="F:transcription cis-regulatory region binding"/>
    <property type="evidence" value="ECO:0007669"/>
    <property type="project" value="TreeGrafter"/>
</dbReference>
<dbReference type="InterPro" id="IPR013087">
    <property type="entry name" value="Znf_C2H2_type"/>
</dbReference>
<protein>
    <recommendedName>
        <fullName evidence="9">C2H2-type domain-containing protein</fullName>
    </recommendedName>
</protein>
<dbReference type="PROSITE" id="PS50157">
    <property type="entry name" value="ZINC_FINGER_C2H2_2"/>
    <property type="match status" value="2"/>
</dbReference>
<keyword evidence="2" id="KW-0677">Repeat</keyword>
<organism evidence="10 11">
    <name type="scientific">Dichanthelium oligosanthes</name>
    <dbReference type="NCBI Taxonomy" id="888268"/>
    <lineage>
        <taxon>Eukaryota</taxon>
        <taxon>Viridiplantae</taxon>
        <taxon>Streptophyta</taxon>
        <taxon>Embryophyta</taxon>
        <taxon>Tracheophyta</taxon>
        <taxon>Spermatophyta</taxon>
        <taxon>Magnoliopsida</taxon>
        <taxon>Liliopsida</taxon>
        <taxon>Poales</taxon>
        <taxon>Poaceae</taxon>
        <taxon>PACMAD clade</taxon>
        <taxon>Panicoideae</taxon>
        <taxon>Panicodae</taxon>
        <taxon>Paniceae</taxon>
        <taxon>Dichantheliinae</taxon>
        <taxon>Dichanthelium</taxon>
    </lineage>
</organism>
<evidence type="ECO:0000256" key="4">
    <source>
        <dbReference type="ARBA" id="ARBA00022833"/>
    </source>
</evidence>
<evidence type="ECO:0000256" key="6">
    <source>
        <dbReference type="ARBA" id="ARBA00023163"/>
    </source>
</evidence>
<evidence type="ECO:0000256" key="1">
    <source>
        <dbReference type="ARBA" id="ARBA00022723"/>
    </source>
</evidence>
<dbReference type="InterPro" id="IPR044653">
    <property type="entry name" value="AZF1/2/3-like"/>
</dbReference>
<evidence type="ECO:0000259" key="9">
    <source>
        <dbReference type="PROSITE" id="PS50157"/>
    </source>
</evidence>
<keyword evidence="6" id="KW-0804">Transcription</keyword>
<dbReference type="Proteomes" id="UP000095767">
    <property type="component" value="Unassembled WGS sequence"/>
</dbReference>
<name>A0A1E5UZS1_9POAL</name>
<accession>A0A1E5UZS1</accession>
<proteinExistence type="predicted"/>
<dbReference type="InterPro" id="IPR036236">
    <property type="entry name" value="Znf_C2H2_sf"/>
</dbReference>
<feature type="compositionally biased region" description="Basic residues" evidence="8">
    <location>
        <begin position="190"/>
        <end position="199"/>
    </location>
</feature>
<reference evidence="10 11" key="1">
    <citation type="submission" date="2016-09" db="EMBL/GenBank/DDBJ databases">
        <title>The draft genome of Dichanthelium oligosanthes: A C3 panicoid grass species.</title>
        <authorList>
            <person name="Studer A.J."/>
            <person name="Schnable J.C."/>
            <person name="Brutnell T.P."/>
        </authorList>
    </citation>
    <scope>NUCLEOTIDE SEQUENCE [LARGE SCALE GENOMIC DNA]</scope>
    <source>
        <strain evidence="11">cv. Kellogg 1175</strain>
        <tissue evidence="10">Leaf</tissue>
    </source>
</reference>
<dbReference type="Pfam" id="PF13912">
    <property type="entry name" value="zf-C2H2_6"/>
    <property type="match status" value="2"/>
</dbReference>
<evidence type="ECO:0000313" key="11">
    <source>
        <dbReference type="Proteomes" id="UP000095767"/>
    </source>
</evidence>
<dbReference type="SUPFAM" id="SSF57667">
    <property type="entry name" value="beta-beta-alpha zinc fingers"/>
    <property type="match status" value="1"/>
</dbReference>
<dbReference type="Gene3D" id="3.30.160.60">
    <property type="entry name" value="Classic Zinc Finger"/>
    <property type="match status" value="1"/>
</dbReference>
<keyword evidence="1" id="KW-0479">Metal-binding</keyword>
<gene>
    <name evidence="10" type="ORF">BAE44_0020614</name>
</gene>
<keyword evidence="3 7" id="KW-0863">Zinc-finger</keyword>